<sequence>MESQQEDTIKPMLVRRPSVSTFSGSGDGTGGPGGDLSGPGRRTSRMQRRQSSVMAPGMGPRLSIAPGGFRSHAMAMAIIQGRHAQKEKKYNTYRTQPDNDQRFKPKRVEQVIKEALQNHCEDEMYEPSTVGMLTRTLSDIIKTKVKELNYSRHKIIVHVILGSVNQQGVNMASRCLWSPDNDSYASAAYQNSSLFAVATVYGCYFE</sequence>
<name>A0ABM0MEV9_SACKO</name>
<dbReference type="GeneID" id="102802936"/>
<evidence type="ECO:0000256" key="1">
    <source>
        <dbReference type="ARBA" id="ARBA00005361"/>
    </source>
</evidence>
<dbReference type="InterPro" id="IPR038586">
    <property type="entry name" value="Tctex-1-like_sf"/>
</dbReference>
<dbReference type="RefSeq" id="XP_006818550.1">
    <property type="nucleotide sequence ID" value="XM_006818487.1"/>
</dbReference>
<evidence type="ECO:0000313" key="3">
    <source>
        <dbReference type="Proteomes" id="UP000694865"/>
    </source>
</evidence>
<dbReference type="InterPro" id="IPR005334">
    <property type="entry name" value="Tctex-1-like"/>
</dbReference>
<evidence type="ECO:0000256" key="2">
    <source>
        <dbReference type="SAM" id="MobiDB-lite"/>
    </source>
</evidence>
<feature type="compositionally biased region" description="Gly residues" evidence="2">
    <location>
        <begin position="25"/>
        <end position="37"/>
    </location>
</feature>
<dbReference type="PANTHER" id="PTHR21255:SF7">
    <property type="entry name" value="DYNEIN LIGHT CHAIN TCTEX-TYPE PROTEIN 2B"/>
    <property type="match status" value="1"/>
</dbReference>
<reference evidence="4" key="1">
    <citation type="submission" date="2025-08" db="UniProtKB">
        <authorList>
            <consortium name="RefSeq"/>
        </authorList>
    </citation>
    <scope>IDENTIFICATION</scope>
    <source>
        <tissue evidence="4">Testes</tissue>
    </source>
</reference>
<keyword evidence="3" id="KW-1185">Reference proteome</keyword>
<comment type="similarity">
    <text evidence="1">Belongs to the dynein light chain Tctex-type family.</text>
</comment>
<protein>
    <submittedName>
        <fullName evidence="4">Tctex1 domain-containing protein 1-B-like</fullName>
    </submittedName>
</protein>
<evidence type="ECO:0000313" key="4">
    <source>
        <dbReference type="RefSeq" id="XP_006818550.1"/>
    </source>
</evidence>
<dbReference type="PANTHER" id="PTHR21255">
    <property type="entry name" value="T-COMPLEX-ASSOCIATED-TESTIS-EXPRESSED 1/ DYNEIN LIGHT CHAIN"/>
    <property type="match status" value="1"/>
</dbReference>
<dbReference type="Proteomes" id="UP000694865">
    <property type="component" value="Unplaced"/>
</dbReference>
<dbReference type="Gene3D" id="3.30.1140.40">
    <property type="entry name" value="Tctex-1"/>
    <property type="match status" value="1"/>
</dbReference>
<organism evidence="3 4">
    <name type="scientific">Saccoglossus kowalevskii</name>
    <name type="common">Acorn worm</name>
    <dbReference type="NCBI Taxonomy" id="10224"/>
    <lineage>
        <taxon>Eukaryota</taxon>
        <taxon>Metazoa</taxon>
        <taxon>Hemichordata</taxon>
        <taxon>Enteropneusta</taxon>
        <taxon>Harrimaniidae</taxon>
        <taxon>Saccoglossus</taxon>
    </lineage>
</organism>
<proteinExistence type="inferred from homology"/>
<feature type="region of interest" description="Disordered" evidence="2">
    <location>
        <begin position="1"/>
        <end position="61"/>
    </location>
</feature>
<accession>A0ABM0MEV9</accession>
<gene>
    <name evidence="4" type="primary">LOC102802936</name>
</gene>
<dbReference type="Pfam" id="PF03645">
    <property type="entry name" value="Tctex-1"/>
    <property type="match status" value="1"/>
</dbReference>